<dbReference type="InterPro" id="IPR008969">
    <property type="entry name" value="CarboxyPept-like_regulatory"/>
</dbReference>
<dbReference type="Pfam" id="PF07715">
    <property type="entry name" value="Plug"/>
    <property type="match status" value="1"/>
</dbReference>
<comment type="similarity">
    <text evidence="8">Belongs to the TonB-dependent receptor family.</text>
</comment>
<dbReference type="InterPro" id="IPR037066">
    <property type="entry name" value="Plug_dom_sf"/>
</dbReference>
<dbReference type="EMBL" id="JAUKPO010000029">
    <property type="protein sequence ID" value="MDO1450372.1"/>
    <property type="molecule type" value="Genomic_DNA"/>
</dbReference>
<evidence type="ECO:0000256" key="7">
    <source>
        <dbReference type="ARBA" id="ARBA00023237"/>
    </source>
</evidence>
<evidence type="ECO:0000313" key="12">
    <source>
        <dbReference type="EMBL" id="MDO1450372.1"/>
    </source>
</evidence>
<keyword evidence="3 8" id="KW-1134">Transmembrane beta strand</keyword>
<dbReference type="Gene3D" id="2.40.170.20">
    <property type="entry name" value="TonB-dependent receptor, beta-barrel domain"/>
    <property type="match status" value="1"/>
</dbReference>
<dbReference type="InterPro" id="IPR041700">
    <property type="entry name" value="OMP_b-brl_3"/>
</dbReference>
<feature type="chain" id="PRO_5045645237" evidence="9">
    <location>
        <begin position="22"/>
        <end position="1080"/>
    </location>
</feature>
<evidence type="ECO:0000256" key="9">
    <source>
        <dbReference type="SAM" id="SignalP"/>
    </source>
</evidence>
<feature type="domain" description="TonB-dependent receptor plug" evidence="10">
    <location>
        <begin position="116"/>
        <end position="248"/>
    </location>
</feature>
<dbReference type="NCBIfam" id="TIGR04057">
    <property type="entry name" value="SusC_RagA_signa"/>
    <property type="match status" value="1"/>
</dbReference>
<evidence type="ECO:0000256" key="5">
    <source>
        <dbReference type="ARBA" id="ARBA00022729"/>
    </source>
</evidence>
<evidence type="ECO:0000256" key="4">
    <source>
        <dbReference type="ARBA" id="ARBA00022692"/>
    </source>
</evidence>
<keyword evidence="13" id="KW-1185">Reference proteome</keyword>
<comment type="caution">
    <text evidence="12">The sequence shown here is derived from an EMBL/GenBank/DDBJ whole genome shotgun (WGS) entry which is preliminary data.</text>
</comment>
<evidence type="ECO:0000256" key="2">
    <source>
        <dbReference type="ARBA" id="ARBA00022448"/>
    </source>
</evidence>
<dbReference type="InterPro" id="IPR023997">
    <property type="entry name" value="TonB-dep_OMP_SusC/RagA_CS"/>
</dbReference>
<evidence type="ECO:0000256" key="6">
    <source>
        <dbReference type="ARBA" id="ARBA00023136"/>
    </source>
</evidence>
<keyword evidence="5 9" id="KW-0732">Signal</keyword>
<dbReference type="SUPFAM" id="SSF56935">
    <property type="entry name" value="Porins"/>
    <property type="match status" value="1"/>
</dbReference>
<name>A0ABT8RI71_9BACT</name>
<reference evidence="12" key="1">
    <citation type="submission" date="2023-07" db="EMBL/GenBank/DDBJ databases">
        <title>The genome sequence of Rhodocytophaga aerolata KACC 12507.</title>
        <authorList>
            <person name="Zhang X."/>
        </authorList>
    </citation>
    <scope>NUCLEOTIDE SEQUENCE</scope>
    <source>
        <strain evidence="12">KACC 12507</strain>
    </source>
</reference>
<keyword evidence="4 8" id="KW-0812">Transmembrane</keyword>
<accession>A0ABT8RI71</accession>
<evidence type="ECO:0000256" key="1">
    <source>
        <dbReference type="ARBA" id="ARBA00004571"/>
    </source>
</evidence>
<dbReference type="NCBIfam" id="TIGR04056">
    <property type="entry name" value="OMP_RagA_SusC"/>
    <property type="match status" value="1"/>
</dbReference>
<keyword evidence="6 8" id="KW-0472">Membrane</keyword>
<dbReference type="Pfam" id="PF13715">
    <property type="entry name" value="CarbopepD_reg_2"/>
    <property type="match status" value="1"/>
</dbReference>
<dbReference type="Gene3D" id="2.60.40.1120">
    <property type="entry name" value="Carboxypeptidase-like, regulatory domain"/>
    <property type="match status" value="1"/>
</dbReference>
<dbReference type="InterPro" id="IPR039426">
    <property type="entry name" value="TonB-dep_rcpt-like"/>
</dbReference>
<protein>
    <submittedName>
        <fullName evidence="12">SusC/RagA family TonB-linked outer membrane protein</fullName>
    </submittedName>
</protein>
<feature type="domain" description="Outer membrane protein beta-barrel" evidence="11">
    <location>
        <begin position="733"/>
        <end position="829"/>
    </location>
</feature>
<dbReference type="PANTHER" id="PTHR30069:SF29">
    <property type="entry name" value="HEMOGLOBIN AND HEMOGLOBIN-HAPTOGLOBIN-BINDING PROTEIN 1-RELATED"/>
    <property type="match status" value="1"/>
</dbReference>
<evidence type="ECO:0000256" key="3">
    <source>
        <dbReference type="ARBA" id="ARBA00022452"/>
    </source>
</evidence>
<organism evidence="12 13">
    <name type="scientific">Rhodocytophaga aerolata</name>
    <dbReference type="NCBI Taxonomy" id="455078"/>
    <lineage>
        <taxon>Bacteria</taxon>
        <taxon>Pseudomonadati</taxon>
        <taxon>Bacteroidota</taxon>
        <taxon>Cytophagia</taxon>
        <taxon>Cytophagales</taxon>
        <taxon>Rhodocytophagaceae</taxon>
        <taxon>Rhodocytophaga</taxon>
    </lineage>
</organism>
<dbReference type="PROSITE" id="PS52016">
    <property type="entry name" value="TONB_DEPENDENT_REC_3"/>
    <property type="match status" value="1"/>
</dbReference>
<dbReference type="Proteomes" id="UP001168528">
    <property type="component" value="Unassembled WGS sequence"/>
</dbReference>
<evidence type="ECO:0000313" key="13">
    <source>
        <dbReference type="Proteomes" id="UP001168528"/>
    </source>
</evidence>
<dbReference type="Gene3D" id="2.170.130.10">
    <property type="entry name" value="TonB-dependent receptor, plug domain"/>
    <property type="match status" value="1"/>
</dbReference>
<evidence type="ECO:0000256" key="8">
    <source>
        <dbReference type="PROSITE-ProRule" id="PRU01360"/>
    </source>
</evidence>
<keyword evidence="7 8" id="KW-0998">Cell outer membrane</keyword>
<sequence>MKRILLISFILLACLTNHLKAQDRTVTGKVTSTEDGSALPGVNVLVKGSTSGTTTGADGGYSISVPTNATLIFSFIGLQTQEVPVGTRSVVDVQLASDVQALSEVVVTAQGIERTKNELPYAAQQVSGESIAKVRENNFVNALSGKVAGLQITRNNNMGGSTNVVIRGNKSLTGNNQALFIVDGVPIDNSNVNSNNAVSQRGSQVTGRGGYDYGNAAADINPDDIASINVLKGAAATALYGSRAANGVILITTKKGRKGLGVTVNSGMTVGMLNKNTFPTFQRQYGGGYGAYYGPNEDAYFNEADVNGDGITDLIVPTTEDASYGGPFDPNLSVYQWNAFDPTSPFYRTPTPWVAPANDPIKFFKNSITSSHSIMVDGGSDKGYFKLGYGRNTEQGILPNSELKKNFINFGAGYNVTDKLTASASINFTLTEGLGRYGTGYDDKNIATNMRQWWQTNVDILEQKDAYFRSGKNVTWNWANPLSDNPVPIYWDNPYWTRYENYQNDVRSRYFGNVSLTYKIADWIDVLGRISLDRNDFMAEERYAVGSLSPSEYSRFNRTFSEYNYDLLVNMNKDLSESFNLKGVIGTNIRRTTIESIYAETNGGLVVPNLYSLSNSLNPIEAPEEVYSDLQVNGIFASATIGFRDFIFLDLAARRDEASSLPAGANVYYYPSISTSFVFSELMKNTPWLTAGKVRLNYAEVGNTAPVQSILDVFDKPTGFGSTPLFSVPNIKNNPELKPERTKSYEAGVEMAFLDNRLGFDVTYYKQNTVDQIIPVGISRATGYTSRYINAGDVENRGWEVTAFVSPIKTPSFTWTVNVNWTRNRNEVKALYPGITNLPLGNFQGGVSINAALGEPYGTIRGQNFVYHENGEKIVLPTGYYARSATSNEIIGNINPDWIGGIQNTLRYKNVSLSFLIDTRQGGDVFSLDMYYGLATGGYPETAGLNDLGNPLRNSIANGGGYIVPGVLEDGTPNERRVSATNYGLFGYARNPAAGFVYDASYIKLREANLTFSVPQAWVDRIQPFRGIDVSVIGRNLFIFHKKLPYADPEDGLSSGNLQGYQVGSYPTTRNLGFNVQLRF</sequence>
<dbReference type="InterPro" id="IPR012910">
    <property type="entry name" value="Plug_dom"/>
</dbReference>
<dbReference type="InterPro" id="IPR023996">
    <property type="entry name" value="TonB-dep_OMP_SusC/RagA"/>
</dbReference>
<gene>
    <name evidence="12" type="ORF">Q0590_29120</name>
</gene>
<dbReference type="SUPFAM" id="SSF49464">
    <property type="entry name" value="Carboxypeptidase regulatory domain-like"/>
    <property type="match status" value="1"/>
</dbReference>
<evidence type="ECO:0000259" key="11">
    <source>
        <dbReference type="Pfam" id="PF14905"/>
    </source>
</evidence>
<comment type="subcellular location">
    <subcellularLocation>
        <location evidence="1 8">Cell outer membrane</location>
        <topology evidence="1 8">Multi-pass membrane protein</topology>
    </subcellularLocation>
</comment>
<evidence type="ECO:0000259" key="10">
    <source>
        <dbReference type="Pfam" id="PF07715"/>
    </source>
</evidence>
<proteinExistence type="inferred from homology"/>
<dbReference type="InterPro" id="IPR036942">
    <property type="entry name" value="Beta-barrel_TonB_sf"/>
</dbReference>
<dbReference type="Pfam" id="PF14905">
    <property type="entry name" value="OMP_b-brl_3"/>
    <property type="match status" value="1"/>
</dbReference>
<feature type="signal peptide" evidence="9">
    <location>
        <begin position="1"/>
        <end position="21"/>
    </location>
</feature>
<keyword evidence="2 8" id="KW-0813">Transport</keyword>
<dbReference type="PANTHER" id="PTHR30069">
    <property type="entry name" value="TONB-DEPENDENT OUTER MEMBRANE RECEPTOR"/>
    <property type="match status" value="1"/>
</dbReference>